<dbReference type="AlphaFoldDB" id="A0A9Q8QQP6"/>
<dbReference type="GeneID" id="72071404"/>
<proteinExistence type="predicted"/>
<evidence type="ECO:0000313" key="2">
    <source>
        <dbReference type="EMBL" id="UNI23652.1"/>
    </source>
</evidence>
<feature type="compositionally biased region" description="Basic and acidic residues" evidence="1">
    <location>
        <begin position="389"/>
        <end position="399"/>
    </location>
</feature>
<dbReference type="RefSeq" id="XP_047847133.1">
    <property type="nucleotide sequence ID" value="XM_047991123.1"/>
</dbReference>
<feature type="region of interest" description="Disordered" evidence="1">
    <location>
        <begin position="189"/>
        <end position="371"/>
    </location>
</feature>
<dbReference type="KEGG" id="ptkz:JDV02_009459"/>
<feature type="compositionally biased region" description="Basic and acidic residues" evidence="1">
    <location>
        <begin position="408"/>
        <end position="417"/>
    </location>
</feature>
<dbReference type="Proteomes" id="UP000829364">
    <property type="component" value="Chromosome 9"/>
</dbReference>
<feature type="region of interest" description="Disordered" evidence="1">
    <location>
        <begin position="104"/>
        <end position="154"/>
    </location>
</feature>
<accession>A0A9Q8QQP6</accession>
<feature type="compositionally biased region" description="Pro residues" evidence="1">
    <location>
        <begin position="222"/>
        <end position="238"/>
    </location>
</feature>
<organism evidence="2 3">
    <name type="scientific">Purpureocillium takamizusanense</name>
    <dbReference type="NCBI Taxonomy" id="2060973"/>
    <lineage>
        <taxon>Eukaryota</taxon>
        <taxon>Fungi</taxon>
        <taxon>Dikarya</taxon>
        <taxon>Ascomycota</taxon>
        <taxon>Pezizomycotina</taxon>
        <taxon>Sordariomycetes</taxon>
        <taxon>Hypocreomycetidae</taxon>
        <taxon>Hypocreales</taxon>
        <taxon>Ophiocordycipitaceae</taxon>
        <taxon>Purpureocillium</taxon>
    </lineage>
</organism>
<feature type="compositionally biased region" description="Low complexity" evidence="1">
    <location>
        <begin position="336"/>
        <end position="348"/>
    </location>
</feature>
<name>A0A9Q8QQP6_9HYPO</name>
<reference evidence="2" key="1">
    <citation type="submission" date="2021-11" db="EMBL/GenBank/DDBJ databases">
        <title>Purpureocillium_takamizusanense_genome.</title>
        <authorList>
            <person name="Nguyen N.-H."/>
        </authorList>
    </citation>
    <scope>NUCLEOTIDE SEQUENCE</scope>
    <source>
        <strain evidence="2">PT3</strain>
    </source>
</reference>
<feature type="compositionally biased region" description="Basic and acidic residues" evidence="1">
    <location>
        <begin position="287"/>
        <end position="301"/>
    </location>
</feature>
<evidence type="ECO:0000256" key="1">
    <source>
        <dbReference type="SAM" id="MobiDB-lite"/>
    </source>
</evidence>
<dbReference type="EMBL" id="CP086362">
    <property type="protein sequence ID" value="UNI23652.1"/>
    <property type="molecule type" value="Genomic_DNA"/>
</dbReference>
<keyword evidence="3" id="KW-1185">Reference proteome</keyword>
<evidence type="ECO:0000313" key="3">
    <source>
        <dbReference type="Proteomes" id="UP000829364"/>
    </source>
</evidence>
<dbReference type="OrthoDB" id="4062651at2759"/>
<protein>
    <recommendedName>
        <fullName evidence="4">Protein kinase domain-containing protein</fullName>
    </recommendedName>
</protein>
<gene>
    <name evidence="2" type="ORF">JDV02_009459</name>
</gene>
<sequence>MESIITDRWISHPFTKEGYITLNGVKTADTYGHRLLSPDWSWVESELLDQVMQCQFHRPADRPSVVDLVFTCIERKKRGFPEESDEVTAKFWSDFWLPVREADYGAAPDQGQGGGGGHGGGHDAGGETTWEQQNSGGEARAADDKGKGPAVELPSDFFHAPVTEQDKMPPGVDKKPWTNVKDLIAQLASAADGKGPRALRQGTTSDPGHGLRSDGGCRSTPPSGPGQPKPSWNPPLESPKPLLQRSSSGAWPDNRQLMQMSSSSGGSKERPVAKPLLQTSSQGPASSHDDGSGPAWSHDDDSQPTFKPKGESWPYLGRVRPARVSLSNGGCGGSGSSSNSRGNASSRASLRRRTQRPRPESAPGVLPGTAMRNLSARAAQLQSYLDHKMGEGMNHDMGHNMDQNMEQDTEREMDERMSGVVPTGS</sequence>
<evidence type="ECO:0008006" key="4">
    <source>
        <dbReference type="Google" id="ProtNLM"/>
    </source>
</evidence>
<feature type="region of interest" description="Disordered" evidence="1">
    <location>
        <begin position="389"/>
        <end position="425"/>
    </location>
</feature>